<evidence type="ECO:0000256" key="1">
    <source>
        <dbReference type="ARBA" id="ARBA00022801"/>
    </source>
</evidence>
<evidence type="ECO:0000313" key="7">
    <source>
        <dbReference type="Proteomes" id="UP000245124"/>
    </source>
</evidence>
<dbReference type="GO" id="GO:0000156">
    <property type="term" value="F:phosphorelay response regulator activity"/>
    <property type="evidence" value="ECO:0007669"/>
    <property type="project" value="InterPro"/>
</dbReference>
<feature type="active site" evidence="4">
    <location>
        <position position="55"/>
    </location>
</feature>
<gene>
    <name evidence="6" type="ORF">NIES4072_15340</name>
</gene>
<dbReference type="Proteomes" id="UP000245124">
    <property type="component" value="Unassembled WGS sequence"/>
</dbReference>
<feature type="active site" evidence="4">
    <location>
        <position position="28"/>
    </location>
</feature>
<name>A0A2R5FGX4_NOSCO</name>
<dbReference type="Pfam" id="PF01339">
    <property type="entry name" value="CheB_methylest"/>
    <property type="match status" value="1"/>
</dbReference>
<keyword evidence="4" id="KW-0145">Chemotaxis</keyword>
<evidence type="ECO:0000313" key="6">
    <source>
        <dbReference type="EMBL" id="GBG17872.1"/>
    </source>
</evidence>
<evidence type="ECO:0000256" key="2">
    <source>
        <dbReference type="ARBA" id="ARBA00039140"/>
    </source>
</evidence>
<organism evidence="6 7">
    <name type="scientific">Nostoc commune NIES-4072</name>
    <dbReference type="NCBI Taxonomy" id="2005467"/>
    <lineage>
        <taxon>Bacteria</taxon>
        <taxon>Bacillati</taxon>
        <taxon>Cyanobacteriota</taxon>
        <taxon>Cyanophyceae</taxon>
        <taxon>Nostocales</taxon>
        <taxon>Nostocaceae</taxon>
        <taxon>Nostoc</taxon>
    </lineage>
</organism>
<dbReference type="EMBL" id="BDUD01000001">
    <property type="protein sequence ID" value="GBG17872.1"/>
    <property type="molecule type" value="Genomic_DNA"/>
</dbReference>
<keyword evidence="7" id="KW-1185">Reference proteome</keyword>
<comment type="caution">
    <text evidence="6">The sequence shown here is derived from an EMBL/GenBank/DDBJ whole genome shotgun (WGS) entry which is preliminary data.</text>
</comment>
<dbReference type="InterPro" id="IPR000673">
    <property type="entry name" value="Sig_transdc_resp-reg_Me-estase"/>
</dbReference>
<dbReference type="InterPro" id="IPR035909">
    <property type="entry name" value="CheB_C"/>
</dbReference>
<evidence type="ECO:0000256" key="4">
    <source>
        <dbReference type="PROSITE-ProRule" id="PRU00050"/>
    </source>
</evidence>
<dbReference type="GO" id="GO:0008984">
    <property type="term" value="F:protein-glutamate methylesterase activity"/>
    <property type="evidence" value="ECO:0007669"/>
    <property type="project" value="UniProtKB-EC"/>
</dbReference>
<dbReference type="PROSITE" id="PS50122">
    <property type="entry name" value="CHEB"/>
    <property type="match status" value="1"/>
</dbReference>
<reference evidence="6 7" key="1">
    <citation type="submission" date="2017-06" db="EMBL/GenBank/DDBJ databases">
        <title>Genome sequencing of cyanobaciteial culture collection at National Institute for Environmental Studies (NIES).</title>
        <authorList>
            <person name="Hirose Y."/>
            <person name="Shimura Y."/>
            <person name="Fujisawa T."/>
            <person name="Nakamura Y."/>
            <person name="Kawachi M."/>
        </authorList>
    </citation>
    <scope>NUCLEOTIDE SEQUENCE [LARGE SCALE GENOMIC DNA]</scope>
    <source>
        <strain evidence="6 7">NIES-4072</strain>
    </source>
</reference>
<feature type="domain" description="CheB-type methylesterase" evidence="5">
    <location>
        <begin position="16"/>
        <end position="206"/>
    </location>
</feature>
<dbReference type="GO" id="GO:0006935">
    <property type="term" value="P:chemotaxis"/>
    <property type="evidence" value="ECO:0007669"/>
    <property type="project" value="UniProtKB-UniRule"/>
</dbReference>
<keyword evidence="1 4" id="KW-0378">Hydrolase</keyword>
<dbReference type="PANTHER" id="PTHR42872">
    <property type="entry name" value="PROTEIN-GLUTAMATE METHYLESTERASE/PROTEIN-GLUTAMINE GLUTAMINASE"/>
    <property type="match status" value="1"/>
</dbReference>
<accession>A0A2R5FGX4</accession>
<dbReference type="EC" id="3.1.1.61" evidence="2"/>
<dbReference type="GO" id="GO:0005737">
    <property type="term" value="C:cytoplasm"/>
    <property type="evidence" value="ECO:0007669"/>
    <property type="project" value="InterPro"/>
</dbReference>
<proteinExistence type="predicted"/>
<dbReference type="PANTHER" id="PTHR42872:SF6">
    <property type="entry name" value="PROTEIN-GLUTAMATE METHYLESTERASE_PROTEIN-GLUTAMINE GLUTAMINASE"/>
    <property type="match status" value="1"/>
</dbReference>
<dbReference type="Gene3D" id="3.40.50.180">
    <property type="entry name" value="Methylesterase CheB, C-terminal domain"/>
    <property type="match status" value="1"/>
</dbReference>
<dbReference type="CDD" id="cd16433">
    <property type="entry name" value="CheB"/>
    <property type="match status" value="1"/>
</dbReference>
<sequence>MCFCCPRCYSSEIVTLMLEHNIIVVGTSAGGVEALTYLIKNLPPDLNAAVIIVLHVSSHKTSVLPKILSRAGNLPVSHPQDGEAIVHGWIYVAPPDYHLLVEEGYLRLTRGAKENRSRPAIDPLFRSAARTYGQRVIAVLLTGTLDDGTAGLMAVKMRRGVAIVQNPDDALFPDMPRNAINNVDDIDYIVPLSDIPSILLSLVNIPMEIEAENPIPTKMEFETEIAQLNLKAVENENDRPGKPSTFACPDCGGILWEVEEKNLLRFRCRTGHAYSAKTLLATQSDAIEDALWMALRALEEKASLSHRLASRMEARNLPLAAQRLKEEAHSALERSAIIREVLLKDDANTDD</sequence>
<dbReference type="SUPFAM" id="SSF52738">
    <property type="entry name" value="Methylesterase CheB, C-terminal domain"/>
    <property type="match status" value="1"/>
</dbReference>
<feature type="active site" evidence="4">
    <location>
        <position position="147"/>
    </location>
</feature>
<protein>
    <recommendedName>
        <fullName evidence="2">protein-glutamate methylesterase</fullName>
        <ecNumber evidence="2">3.1.1.61</ecNumber>
    </recommendedName>
</protein>
<dbReference type="AlphaFoldDB" id="A0A2R5FGX4"/>
<dbReference type="PIRSF" id="PIRSF036461">
    <property type="entry name" value="Chmtx_methlestr"/>
    <property type="match status" value="1"/>
</dbReference>
<comment type="catalytic activity">
    <reaction evidence="3">
        <text>[protein]-L-glutamate 5-O-methyl ester + H2O = L-glutamyl-[protein] + methanol + H(+)</text>
        <dbReference type="Rhea" id="RHEA:23236"/>
        <dbReference type="Rhea" id="RHEA-COMP:10208"/>
        <dbReference type="Rhea" id="RHEA-COMP:10311"/>
        <dbReference type="ChEBI" id="CHEBI:15377"/>
        <dbReference type="ChEBI" id="CHEBI:15378"/>
        <dbReference type="ChEBI" id="CHEBI:17790"/>
        <dbReference type="ChEBI" id="CHEBI:29973"/>
        <dbReference type="ChEBI" id="CHEBI:82795"/>
        <dbReference type="EC" id="3.1.1.61"/>
    </reaction>
</comment>
<evidence type="ECO:0000256" key="3">
    <source>
        <dbReference type="ARBA" id="ARBA00048267"/>
    </source>
</evidence>
<dbReference type="InterPro" id="IPR011247">
    <property type="entry name" value="Chemotax_prot-Glu_Me-esterase"/>
</dbReference>
<evidence type="ECO:0000259" key="5">
    <source>
        <dbReference type="PROSITE" id="PS50122"/>
    </source>
</evidence>